<proteinExistence type="predicted"/>
<dbReference type="EMBL" id="CP061800">
    <property type="protein sequence ID" value="QTA92623.1"/>
    <property type="molecule type" value="Genomic_DNA"/>
</dbReference>
<organism evidence="1 2">
    <name type="scientific">Desulfonema magnum</name>
    <dbReference type="NCBI Taxonomy" id="45655"/>
    <lineage>
        <taxon>Bacteria</taxon>
        <taxon>Pseudomonadati</taxon>
        <taxon>Thermodesulfobacteriota</taxon>
        <taxon>Desulfobacteria</taxon>
        <taxon>Desulfobacterales</taxon>
        <taxon>Desulfococcaceae</taxon>
        <taxon>Desulfonema</taxon>
    </lineage>
</organism>
<evidence type="ECO:0000313" key="1">
    <source>
        <dbReference type="EMBL" id="QTA92623.1"/>
    </source>
</evidence>
<keyword evidence="2" id="KW-1185">Reference proteome</keyword>
<protein>
    <submittedName>
        <fullName evidence="1">Uncharacterized protein</fullName>
    </submittedName>
</protein>
<sequence length="59" mass="6950">MRRTAEKPVFFPFLLPAPRGPENLFDLLMLGKVLFHLLSAEQIKNIEKEQKYVKYIFIA</sequence>
<dbReference type="KEGG" id="dmm:dnm_087100"/>
<dbReference type="Proteomes" id="UP000663722">
    <property type="component" value="Chromosome"/>
</dbReference>
<reference evidence="1" key="1">
    <citation type="journal article" date="2021" name="Microb. Physiol.">
        <title>Proteogenomic Insights into the Physiology of Marine, Sulfate-Reducing, Filamentous Desulfonema limicola and Desulfonema magnum.</title>
        <authorList>
            <person name="Schnaars V."/>
            <person name="Wohlbrand L."/>
            <person name="Scheve S."/>
            <person name="Hinrichs C."/>
            <person name="Reinhardt R."/>
            <person name="Rabus R."/>
        </authorList>
    </citation>
    <scope>NUCLEOTIDE SEQUENCE</scope>
    <source>
        <strain evidence="1">4be13</strain>
    </source>
</reference>
<dbReference type="AlphaFoldDB" id="A0A975GTY8"/>
<gene>
    <name evidence="1" type="ORF">dnm_087100</name>
</gene>
<evidence type="ECO:0000313" key="2">
    <source>
        <dbReference type="Proteomes" id="UP000663722"/>
    </source>
</evidence>
<accession>A0A975GTY8</accession>
<name>A0A975GTY8_9BACT</name>